<gene>
    <name evidence="2" type="ORF">POVWA2_074040</name>
</gene>
<dbReference type="Proteomes" id="UP000078550">
    <property type="component" value="Unassembled WGS sequence"/>
</dbReference>
<dbReference type="Pfam" id="PF05795">
    <property type="entry name" value="Plasmodium_Vir"/>
    <property type="match status" value="2"/>
</dbReference>
<reference evidence="3" key="1">
    <citation type="submission" date="2016-05" db="EMBL/GenBank/DDBJ databases">
        <authorList>
            <person name="Naeem Raeece"/>
        </authorList>
    </citation>
    <scope>NUCLEOTIDE SEQUENCE [LARGE SCALE GENOMIC DNA]</scope>
</reference>
<organism evidence="2 3">
    <name type="scientific">Plasmodium ovale wallikeri</name>
    <dbReference type="NCBI Taxonomy" id="864142"/>
    <lineage>
        <taxon>Eukaryota</taxon>
        <taxon>Sar</taxon>
        <taxon>Alveolata</taxon>
        <taxon>Apicomplexa</taxon>
        <taxon>Aconoidasida</taxon>
        <taxon>Haemosporida</taxon>
        <taxon>Plasmodiidae</taxon>
        <taxon>Plasmodium</taxon>
        <taxon>Plasmodium (Plasmodium)</taxon>
    </lineage>
</organism>
<evidence type="ECO:0000313" key="3">
    <source>
        <dbReference type="Proteomes" id="UP000078550"/>
    </source>
</evidence>
<evidence type="ECO:0000313" key="2">
    <source>
        <dbReference type="EMBL" id="SBT56538.1"/>
    </source>
</evidence>
<keyword evidence="1" id="KW-0472">Membrane</keyword>
<dbReference type="InterPro" id="IPR008780">
    <property type="entry name" value="Plasmodium_Vir"/>
</dbReference>
<dbReference type="AlphaFoldDB" id="A0A1A9AIU8"/>
<evidence type="ECO:0000256" key="1">
    <source>
        <dbReference type="SAM" id="Phobius"/>
    </source>
</evidence>
<sequence>MTKIRARQSYLAQLPSFQFNYELNKDVSKCTYCNICDEQDIILPDEHAIKILCYSFVRNLEILINQNNVDTNKKNMYCNHLIYWIYQKYFSIFSESMAKPSNYIFEKLKLARNTFISFNTSSGNDFCENSFKNILPFSDIEKIKLYHDYYVNFKFIEQKSTKKDGNCYNYRDYLEGKKELYVEMVKQCKDDHVKKFCEHFSYEECDPDNLLKKQECHKQTTDSRGLDNKSDESEDCGLTEPKYVWEYCNNKVINLSDFRAILIIGLATWGIILTLFLLYKNTPVGLWIDRYIRRKEIFRRNFDEELENDMLSDNSDHADVNLERGRYSVGYYP</sequence>
<protein>
    <submittedName>
        <fullName evidence="2">PIR Superfamily Protein</fullName>
    </submittedName>
</protein>
<proteinExistence type="predicted"/>
<dbReference type="EMBL" id="FLRE01001417">
    <property type="protein sequence ID" value="SBT56538.1"/>
    <property type="molecule type" value="Genomic_DNA"/>
</dbReference>
<keyword evidence="1" id="KW-0812">Transmembrane</keyword>
<keyword evidence="1" id="KW-1133">Transmembrane helix</keyword>
<name>A0A1A9AIU8_PLAOA</name>
<accession>A0A1A9AIU8</accession>
<feature type="transmembrane region" description="Helical" evidence="1">
    <location>
        <begin position="260"/>
        <end position="279"/>
    </location>
</feature>